<evidence type="ECO:0000313" key="1">
    <source>
        <dbReference type="EMBL" id="KPP69876.1"/>
    </source>
</evidence>
<name>A0A0P7U6K3_SCLFO</name>
<reference evidence="1 2" key="1">
    <citation type="submission" date="2015-08" db="EMBL/GenBank/DDBJ databases">
        <title>The genome of the Asian arowana (Scleropages formosus).</title>
        <authorList>
            <person name="Tan M.H."/>
            <person name="Gan H.M."/>
            <person name="Croft L.J."/>
            <person name="Austin C.M."/>
        </authorList>
    </citation>
    <scope>NUCLEOTIDE SEQUENCE [LARGE SCALE GENOMIC DNA]</scope>
    <source>
        <strain evidence="1">Aro1</strain>
    </source>
</reference>
<dbReference type="AlphaFoldDB" id="A0A0P7U6K3"/>
<gene>
    <name evidence="1" type="ORF">Z043_111336</name>
</gene>
<dbReference type="Proteomes" id="UP000034805">
    <property type="component" value="Unassembled WGS sequence"/>
</dbReference>
<comment type="caution">
    <text evidence="1">The sequence shown here is derived from an EMBL/GenBank/DDBJ whole genome shotgun (WGS) entry which is preliminary data.</text>
</comment>
<organism evidence="1 2">
    <name type="scientific">Scleropages formosus</name>
    <name type="common">Asian bonytongue</name>
    <name type="synonym">Osteoglossum formosum</name>
    <dbReference type="NCBI Taxonomy" id="113540"/>
    <lineage>
        <taxon>Eukaryota</taxon>
        <taxon>Metazoa</taxon>
        <taxon>Chordata</taxon>
        <taxon>Craniata</taxon>
        <taxon>Vertebrata</taxon>
        <taxon>Euteleostomi</taxon>
        <taxon>Actinopterygii</taxon>
        <taxon>Neopterygii</taxon>
        <taxon>Teleostei</taxon>
        <taxon>Osteoglossocephala</taxon>
        <taxon>Osteoglossomorpha</taxon>
        <taxon>Osteoglossiformes</taxon>
        <taxon>Osteoglossidae</taxon>
        <taxon>Scleropages</taxon>
    </lineage>
</organism>
<sequence length="139" mass="15715">MHPAGRRRVFYNFFNTYVKLLIVSVQDKQDPVSIPLSLENRSCVLIRRDLVALPASLISQIGYRCHPKLYSEGDPGEKLELVAGMPQLGVLLGEQRRAEVCTPYCNINQGEREQTQDILQQNPGTEYTVPVWISPIKSC</sequence>
<accession>A0A0P7U6K3</accession>
<evidence type="ECO:0000313" key="2">
    <source>
        <dbReference type="Proteomes" id="UP000034805"/>
    </source>
</evidence>
<proteinExistence type="predicted"/>
<protein>
    <submittedName>
        <fullName evidence="1">Uncharacterized protein</fullName>
    </submittedName>
</protein>
<dbReference type="EMBL" id="JARO02003739">
    <property type="protein sequence ID" value="KPP69876.1"/>
    <property type="molecule type" value="Genomic_DNA"/>
</dbReference>